<gene>
    <name evidence="1" type="ORF">GCWU000323_02174</name>
</gene>
<protein>
    <submittedName>
        <fullName evidence="1">Uncharacterized protein</fullName>
    </submittedName>
</protein>
<dbReference type="EMBL" id="ACVB02000026">
    <property type="protein sequence ID" value="EEX73505.1"/>
    <property type="molecule type" value="Genomic_DNA"/>
</dbReference>
<dbReference type="RefSeq" id="WP_006805476.1">
    <property type="nucleotide sequence ID" value="NZ_GG700633.1"/>
</dbReference>
<reference evidence="1 2" key="1">
    <citation type="submission" date="2009-09" db="EMBL/GenBank/DDBJ databases">
        <authorList>
            <person name="Weinstock G."/>
            <person name="Sodergren E."/>
            <person name="Clifton S."/>
            <person name="Fulton L."/>
            <person name="Fulton B."/>
            <person name="Courtney L."/>
            <person name="Fronick C."/>
            <person name="Harrison M."/>
            <person name="Strong C."/>
            <person name="Farmer C."/>
            <person name="Delahaunty K."/>
            <person name="Markovic C."/>
            <person name="Hall O."/>
            <person name="Minx P."/>
            <person name="Tomlinson C."/>
            <person name="Mitreva M."/>
            <person name="Nelson J."/>
            <person name="Hou S."/>
            <person name="Wollam A."/>
            <person name="Pepin K.H."/>
            <person name="Johnson M."/>
            <person name="Bhonagiri V."/>
            <person name="Nash W.E."/>
            <person name="Warren W."/>
            <person name="Chinwalla A."/>
            <person name="Mardis E.R."/>
            <person name="Wilson R.K."/>
        </authorList>
    </citation>
    <scope>NUCLEOTIDE SEQUENCE [LARGE SCALE GENOMIC DNA]</scope>
    <source>
        <strain evidence="1 2">F0254</strain>
    </source>
</reference>
<evidence type="ECO:0000313" key="1">
    <source>
        <dbReference type="EMBL" id="EEX73505.1"/>
    </source>
</evidence>
<dbReference type="STRING" id="634994.GCWU000323_02174"/>
<dbReference type="HOGENOM" id="CLU_2862330_0_0_0"/>
<proteinExistence type="predicted"/>
<dbReference type="Proteomes" id="UP000006233">
    <property type="component" value="Unassembled WGS sequence"/>
</dbReference>
<comment type="caution">
    <text evidence="1">The sequence shown here is derived from an EMBL/GenBank/DDBJ whole genome shotgun (WGS) entry which is preliminary data.</text>
</comment>
<accession>C9N018</accession>
<sequence length="64" mass="7887">MNVYDFDKTIYDGNSTIDFYIFEILRKPLLLRYLPQQLMCIVLYHMKIINKKNIKKDFFHLLKE</sequence>
<evidence type="ECO:0000313" key="2">
    <source>
        <dbReference type="Proteomes" id="UP000006233"/>
    </source>
</evidence>
<organism evidence="1 2">
    <name type="scientific">Leptotrichia hofstadii F0254</name>
    <dbReference type="NCBI Taxonomy" id="634994"/>
    <lineage>
        <taxon>Bacteria</taxon>
        <taxon>Fusobacteriati</taxon>
        <taxon>Fusobacteriota</taxon>
        <taxon>Fusobacteriia</taxon>
        <taxon>Fusobacteriales</taxon>
        <taxon>Leptotrichiaceae</taxon>
        <taxon>Leptotrichia</taxon>
    </lineage>
</organism>
<dbReference type="AlphaFoldDB" id="C9N018"/>
<name>C9N018_9FUSO</name>